<protein>
    <submittedName>
        <fullName evidence="2">Uncharacterized protein</fullName>
    </submittedName>
</protein>
<dbReference type="Proteomes" id="UP000008177">
    <property type="component" value="Unplaced contigs"/>
</dbReference>
<proteinExistence type="predicted"/>
<gene>
    <name evidence="2" type="ORF">BofuT4_uP078250.1</name>
</gene>
<feature type="compositionally biased region" description="Low complexity" evidence="1">
    <location>
        <begin position="11"/>
        <end position="22"/>
    </location>
</feature>
<dbReference type="AlphaFoldDB" id="G2YLN4"/>
<accession>G2YLN4</accession>
<reference evidence="3" key="1">
    <citation type="journal article" date="2011" name="PLoS Genet.">
        <title>Genomic analysis of the necrotrophic fungal pathogens Sclerotinia sclerotiorum and Botrytis cinerea.</title>
        <authorList>
            <person name="Amselem J."/>
            <person name="Cuomo C.A."/>
            <person name="van Kan J.A."/>
            <person name="Viaud M."/>
            <person name="Benito E.P."/>
            <person name="Couloux A."/>
            <person name="Coutinho P.M."/>
            <person name="de Vries R.P."/>
            <person name="Dyer P.S."/>
            <person name="Fillinger S."/>
            <person name="Fournier E."/>
            <person name="Gout L."/>
            <person name="Hahn M."/>
            <person name="Kohn L."/>
            <person name="Lapalu N."/>
            <person name="Plummer K.M."/>
            <person name="Pradier J.M."/>
            <person name="Quevillon E."/>
            <person name="Sharon A."/>
            <person name="Simon A."/>
            <person name="ten Have A."/>
            <person name="Tudzynski B."/>
            <person name="Tudzynski P."/>
            <person name="Wincker P."/>
            <person name="Andrew M."/>
            <person name="Anthouard V."/>
            <person name="Beever R.E."/>
            <person name="Beffa R."/>
            <person name="Benoit I."/>
            <person name="Bouzid O."/>
            <person name="Brault B."/>
            <person name="Chen Z."/>
            <person name="Choquer M."/>
            <person name="Collemare J."/>
            <person name="Cotton P."/>
            <person name="Danchin E.G."/>
            <person name="Da Silva C."/>
            <person name="Gautier A."/>
            <person name="Giraud C."/>
            <person name="Giraud T."/>
            <person name="Gonzalez C."/>
            <person name="Grossetete S."/>
            <person name="Guldener U."/>
            <person name="Henrissat B."/>
            <person name="Howlett B.J."/>
            <person name="Kodira C."/>
            <person name="Kretschmer M."/>
            <person name="Lappartient A."/>
            <person name="Leroch M."/>
            <person name="Levis C."/>
            <person name="Mauceli E."/>
            <person name="Neuveglise C."/>
            <person name="Oeser B."/>
            <person name="Pearson M."/>
            <person name="Poulain J."/>
            <person name="Poussereau N."/>
            <person name="Quesneville H."/>
            <person name="Rascle C."/>
            <person name="Schumacher J."/>
            <person name="Segurens B."/>
            <person name="Sexton A."/>
            <person name="Silva E."/>
            <person name="Sirven C."/>
            <person name="Soanes D.M."/>
            <person name="Talbot N.J."/>
            <person name="Templeton M."/>
            <person name="Yandava C."/>
            <person name="Yarden O."/>
            <person name="Zeng Q."/>
            <person name="Rollins J.A."/>
            <person name="Lebrun M.H."/>
            <person name="Dickman M."/>
        </authorList>
    </citation>
    <scope>NUCLEOTIDE SEQUENCE [LARGE SCALE GENOMIC DNA]</scope>
    <source>
        <strain evidence="3">T4</strain>
    </source>
</reference>
<evidence type="ECO:0000256" key="1">
    <source>
        <dbReference type="SAM" id="MobiDB-lite"/>
    </source>
</evidence>
<dbReference type="HOGENOM" id="CLU_3350985_0_0_1"/>
<evidence type="ECO:0000313" key="3">
    <source>
        <dbReference type="Proteomes" id="UP000008177"/>
    </source>
</evidence>
<feature type="region of interest" description="Disordered" evidence="1">
    <location>
        <begin position="1"/>
        <end position="22"/>
    </location>
</feature>
<sequence length="37" mass="4266">MAKQFGVEQLQRASQSRSSRSIARQNRIMILCLDIET</sequence>
<organism evidence="2 3">
    <name type="scientific">Botryotinia fuckeliana (strain T4)</name>
    <name type="common">Noble rot fungus</name>
    <name type="synonym">Botrytis cinerea</name>
    <dbReference type="NCBI Taxonomy" id="999810"/>
    <lineage>
        <taxon>Eukaryota</taxon>
        <taxon>Fungi</taxon>
        <taxon>Dikarya</taxon>
        <taxon>Ascomycota</taxon>
        <taxon>Pezizomycotina</taxon>
        <taxon>Leotiomycetes</taxon>
        <taxon>Helotiales</taxon>
        <taxon>Sclerotiniaceae</taxon>
        <taxon>Botrytis</taxon>
    </lineage>
</organism>
<name>G2YLN4_BOTF4</name>
<dbReference type="InParanoid" id="G2YLN4"/>
<evidence type="ECO:0000313" key="2">
    <source>
        <dbReference type="EMBL" id="CCD52532.1"/>
    </source>
</evidence>
<dbReference type="EMBL" id="FQ790343">
    <property type="protein sequence ID" value="CCD52532.1"/>
    <property type="molecule type" value="Genomic_DNA"/>
</dbReference>